<reference evidence="2" key="1">
    <citation type="submission" date="2016-06" db="EMBL/GenBank/DDBJ databases">
        <authorList>
            <person name="Varghese N."/>
            <person name="Submissions Spin"/>
        </authorList>
    </citation>
    <scope>NUCLEOTIDE SEQUENCE [LARGE SCALE GENOMIC DNA]</scope>
    <source>
        <strain evidence="2">DSM 43817</strain>
    </source>
</reference>
<proteinExistence type="predicted"/>
<protein>
    <submittedName>
        <fullName evidence="1">Uncharacterized protein</fullName>
    </submittedName>
</protein>
<dbReference type="OrthoDB" id="3401058at2"/>
<dbReference type="RefSeq" id="WP_091649452.1">
    <property type="nucleotide sequence ID" value="NZ_FMHW01000002.1"/>
</dbReference>
<dbReference type="AlphaFoldDB" id="A0A1C6TEJ0"/>
<accession>A0A1C6TEJ0</accession>
<keyword evidence="2" id="KW-1185">Reference proteome</keyword>
<gene>
    <name evidence="1" type="ORF">GA0074692_5677</name>
</gene>
<dbReference type="Proteomes" id="UP000198959">
    <property type="component" value="Unassembled WGS sequence"/>
</dbReference>
<evidence type="ECO:0000313" key="2">
    <source>
        <dbReference type="Proteomes" id="UP000198959"/>
    </source>
</evidence>
<dbReference type="STRING" id="145854.GA0074692_5677"/>
<sequence length="116" mass="13199">MPVSTTVQMVDPTNATNKETIESAVVEGRTLELRCGFINNTQYFWARLTDAQNNDEIWLNMTTDGGQSWQKNLGRRKIQAGGRNYTDALKTDSSDRVLMQAWTRLANGHEHNLRAR</sequence>
<name>A0A1C6TEJ0_9ACTN</name>
<dbReference type="EMBL" id="FMHW01000002">
    <property type="protein sequence ID" value="SCL40208.1"/>
    <property type="molecule type" value="Genomic_DNA"/>
</dbReference>
<organism evidence="1 2">
    <name type="scientific">Micromonospora pallida</name>
    <dbReference type="NCBI Taxonomy" id="145854"/>
    <lineage>
        <taxon>Bacteria</taxon>
        <taxon>Bacillati</taxon>
        <taxon>Actinomycetota</taxon>
        <taxon>Actinomycetes</taxon>
        <taxon>Micromonosporales</taxon>
        <taxon>Micromonosporaceae</taxon>
        <taxon>Micromonospora</taxon>
    </lineage>
</organism>
<evidence type="ECO:0000313" key="1">
    <source>
        <dbReference type="EMBL" id="SCL40208.1"/>
    </source>
</evidence>